<name>X1NKX6_9ZZZZ</name>
<organism evidence="1">
    <name type="scientific">marine sediment metagenome</name>
    <dbReference type="NCBI Taxonomy" id="412755"/>
    <lineage>
        <taxon>unclassified sequences</taxon>
        <taxon>metagenomes</taxon>
        <taxon>ecological metagenomes</taxon>
    </lineage>
</organism>
<accession>X1NKX6</accession>
<sequence>SFKVGAGPGILKNLLMVGSGDYQVYALDAQSGNGDTPSGQVYTPLPWYLMA</sequence>
<proteinExistence type="predicted"/>
<dbReference type="EMBL" id="BARV01018365">
    <property type="protein sequence ID" value="GAI19339.1"/>
    <property type="molecule type" value="Genomic_DNA"/>
</dbReference>
<evidence type="ECO:0000313" key="1">
    <source>
        <dbReference type="EMBL" id="GAI19339.1"/>
    </source>
</evidence>
<dbReference type="AlphaFoldDB" id="X1NKX6"/>
<gene>
    <name evidence="1" type="ORF">S06H3_31078</name>
</gene>
<feature type="non-terminal residue" evidence="1">
    <location>
        <position position="1"/>
    </location>
</feature>
<protein>
    <submittedName>
        <fullName evidence="1">Uncharacterized protein</fullName>
    </submittedName>
</protein>
<comment type="caution">
    <text evidence="1">The sequence shown here is derived from an EMBL/GenBank/DDBJ whole genome shotgun (WGS) entry which is preliminary data.</text>
</comment>
<reference evidence="1" key="1">
    <citation type="journal article" date="2014" name="Front. Microbiol.">
        <title>High frequency of phylogenetically diverse reductive dehalogenase-homologous genes in deep subseafloor sedimentary metagenomes.</title>
        <authorList>
            <person name="Kawai M."/>
            <person name="Futagami T."/>
            <person name="Toyoda A."/>
            <person name="Takaki Y."/>
            <person name="Nishi S."/>
            <person name="Hori S."/>
            <person name="Arai W."/>
            <person name="Tsubouchi T."/>
            <person name="Morono Y."/>
            <person name="Uchiyama I."/>
            <person name="Ito T."/>
            <person name="Fujiyama A."/>
            <person name="Inagaki F."/>
            <person name="Takami H."/>
        </authorList>
    </citation>
    <scope>NUCLEOTIDE SEQUENCE</scope>
    <source>
        <strain evidence="1">Expedition CK06-06</strain>
    </source>
</reference>